<dbReference type="OrthoDB" id="10253254at2759"/>
<reference evidence="12" key="2">
    <citation type="journal article" date="2017" name="J. Anim. Genet.">
        <title>Multiple reference genome sequences of hot pepper reveal the massive evolution of plant disease resistance genes by retroduplication.</title>
        <authorList>
            <person name="Kim S."/>
            <person name="Park J."/>
            <person name="Yeom S.-I."/>
            <person name="Kim Y.-M."/>
            <person name="Seo E."/>
            <person name="Kim K.-T."/>
            <person name="Kim M.-S."/>
            <person name="Lee J.M."/>
            <person name="Cheong K."/>
            <person name="Shin H.-S."/>
            <person name="Kim S.-B."/>
            <person name="Han K."/>
            <person name="Lee J."/>
            <person name="Park M."/>
            <person name="Lee H.-A."/>
            <person name="Lee H.-Y."/>
            <person name="Lee Y."/>
            <person name="Oh S."/>
            <person name="Lee J.H."/>
            <person name="Choi E."/>
            <person name="Choi E."/>
            <person name="Lee S.E."/>
            <person name="Jeon J."/>
            <person name="Kim H."/>
            <person name="Choi G."/>
            <person name="Song H."/>
            <person name="Lee J."/>
            <person name="Lee S.-C."/>
            <person name="Kwon J.-K."/>
            <person name="Lee H.-Y."/>
            <person name="Koo N."/>
            <person name="Hong Y."/>
            <person name="Kim R.W."/>
            <person name="Kang W.-H."/>
            <person name="Huh J.H."/>
            <person name="Kang B.-C."/>
            <person name="Yang T.-J."/>
            <person name="Lee Y.-H."/>
            <person name="Bennetzen J.L."/>
            <person name="Choi D."/>
        </authorList>
    </citation>
    <scope>NUCLEOTIDE SEQUENCE [LARGE SCALE GENOMIC DNA]</scope>
    <source>
        <strain evidence="12">cv. PBC81</strain>
    </source>
</reference>
<dbReference type="EC" id="3.6.4.13" evidence="2"/>
<dbReference type="SUPFAM" id="SSF52540">
    <property type="entry name" value="P-loop containing nucleoside triphosphate hydrolases"/>
    <property type="match status" value="1"/>
</dbReference>
<comment type="similarity">
    <text evidence="1">Belongs to the DEAD box helicase family. DEAH subfamily.</text>
</comment>
<dbReference type="InterPro" id="IPR011545">
    <property type="entry name" value="DEAD/DEAH_box_helicase_dom"/>
</dbReference>
<dbReference type="PROSITE" id="PS51194">
    <property type="entry name" value="HELICASE_CTER"/>
    <property type="match status" value="1"/>
</dbReference>
<dbReference type="FunFam" id="1.20.120.1080:FF:000021">
    <property type="entry name" value="ATP-dependent RNA helicase DEAH13"/>
    <property type="match status" value="1"/>
</dbReference>
<feature type="domain" description="Helicase ATP-binding" evidence="9">
    <location>
        <begin position="521"/>
        <end position="713"/>
    </location>
</feature>
<sequence length="1630" mass="184126">MLIATKDMREIIKVKAQFSKEFEMKDLRAAKKILGMKILRDRKNCKLYLSQKKYIEKVLHRFNMKNVKPVSTPLAAHFKLSATLSPKTDDERDYMSRVLYSSAVGSLMYAMVCSRSDLSYTVSAFGQNRDRVIGYVDSDFAGDHDKRRSLTGYVFIIDGCAICWKATLQTTVALSITETEYVAITEAFQEAIWLKDLFGELRKDLQITTVFCDNQSVIFTRGQSTLMFGIILCVKLLLVVILCLNDQDSNAIILPDKKKKNKKKEKERQVSKKLKTKNNNSKLSQSQKKKLKKVEEDKEKAILLAESIKTLKKHQIQDDLYSLMWSSRNLGQGETSREKRRREMQFSRAGLDVPHTDRPVKKRTVDDLSSDFLHDSEEMQPSPIVNGNLLHSSIGKGGVPTDAPITPGSPLELTCQSGLLACSRGASVRIKQEEDGTAEFLKLDYQLNRLPVSDCHNDERRKSMDDTKAVQNPSLSNSSNSANCLPQRALTTPVVVHVSRPKEVENNRSDLPIVMMEQEIMEAINDNTCVIVCGETGCGKTTQVPQFLYEAGYGSNHSNGRGGIIGVTQPRRVAVLATAKRVAFELGLRLGKEVGFQVRHDRRIGDNCSIKFMTDGILLRELQNDFLLRRYSVLILDEAHERSLNTDILIGMLSRIIRERQKEYEEQQKKLLSGQTISPGKRVYPLKLVLMSATLRVEDFMSGRKIFCHPPPVMEVPTRQYPVTIHFSKRTEMVDYVGQAYKKILSIHKRLPPGGILVFVTGQREVEYLCQKLRKASKEIVDRASKDDNKLSLVSEGNTTREKVDKEISEAFDVERSSVHEITERFNSYDEDHGESYEDDSEISYDSADDSDLDVYSDDDAGLLNQKSPRSDGKLDVLGKEGTLTSLKAAFEALTSKRTSEPDSCGKELVPITEEGTASNESELLFGKVRVGANGTCAGPMCVLPLYAMLPASSQLRVFEEFKEGERLVVVATNVAETSLTIPGIKYVVDTGREKVKKYNSSNGMEAYEIQFISKASAAQRAGRAGRTGPGHCYRLYSSAVFNDMFFDFSNAEILKVPVDGVVLLLKSMHIDKASILFEIGCSLLCSITGLKCYYYNVRFCPLLPLYVLLYNAIWPSILEPRVHRKLPLYLFMGRVKVANFPFPTPPEPTALVEAERCLKVLEALDSNGRLTPLGKAMAQYPMSPRHSRMLLTVIQIMQKVKDYSRANTVFAYAVAAAAALSLSNPFLMEFEGKNKDLDGLKQDEKPGSAVSERDLGKEEKMRIKKLKETARVSRAKFSNPSSDVLTVAYALQCFELSGKPLEFCKDNTLHFKTMEEMSKLRKQLINLVFNSKLCELQQNFSWPHGNLEDVECAWRIPSNKCPLQLNEEEILGQAICAGWADRVAKRIKDVSSLSESDRKVHAVRYQACLVKETVFLHRRSSIAKSAPQYLVYTELLHTRRPYIQGATSVKENWLVKYAPSLCSFSAPLSDPKPYYDPLNDQVLCWVSPTFGPHLWKLPLHGLPIEDDISRVAVFASSLLEGKVLPCLKSVQKFLAASPASILKPESLGLKRVGNLLNKMRIRKIRIDSCAKLRKLWNGSNKELYEEFEDWFQEGFRDHFKDLWAEMQREVRLDPIERFPEKVKRRKRKP</sequence>
<keyword evidence="3" id="KW-0547">Nucleotide-binding</keyword>
<dbReference type="Pfam" id="PF23362">
    <property type="entry name" value="DHX37_C"/>
    <property type="match status" value="1"/>
</dbReference>
<dbReference type="InterPro" id="IPR013103">
    <property type="entry name" value="RVT_2"/>
</dbReference>
<feature type="compositionally biased region" description="Low complexity" evidence="8">
    <location>
        <begin position="277"/>
        <end position="286"/>
    </location>
</feature>
<dbReference type="FunFam" id="3.40.50.300:FF:001764">
    <property type="entry name" value="ATP-dependent RNA helicase DEAH13"/>
    <property type="match status" value="1"/>
</dbReference>
<evidence type="ECO:0000256" key="6">
    <source>
        <dbReference type="ARBA" id="ARBA00022840"/>
    </source>
</evidence>
<dbReference type="GO" id="GO:0003724">
    <property type="term" value="F:RNA helicase activity"/>
    <property type="evidence" value="ECO:0007669"/>
    <property type="project" value="UniProtKB-EC"/>
</dbReference>
<reference evidence="11 12" key="1">
    <citation type="journal article" date="2017" name="Genome Biol.">
        <title>New reference genome sequences of hot pepper reveal the massive evolution of plant disease-resistance genes by retroduplication.</title>
        <authorList>
            <person name="Kim S."/>
            <person name="Park J."/>
            <person name="Yeom S.I."/>
            <person name="Kim Y.M."/>
            <person name="Seo E."/>
            <person name="Kim K.T."/>
            <person name="Kim M.S."/>
            <person name="Lee J.M."/>
            <person name="Cheong K."/>
            <person name="Shin H.S."/>
            <person name="Kim S.B."/>
            <person name="Han K."/>
            <person name="Lee J."/>
            <person name="Park M."/>
            <person name="Lee H.A."/>
            <person name="Lee H.Y."/>
            <person name="Lee Y."/>
            <person name="Oh S."/>
            <person name="Lee J.H."/>
            <person name="Choi E."/>
            <person name="Choi E."/>
            <person name="Lee S.E."/>
            <person name="Jeon J."/>
            <person name="Kim H."/>
            <person name="Choi G."/>
            <person name="Song H."/>
            <person name="Lee J."/>
            <person name="Lee S.C."/>
            <person name="Kwon J.K."/>
            <person name="Lee H.Y."/>
            <person name="Koo N."/>
            <person name="Hong Y."/>
            <person name="Kim R.W."/>
            <person name="Kang W.H."/>
            <person name="Huh J.H."/>
            <person name="Kang B.C."/>
            <person name="Yang T.J."/>
            <person name="Lee Y.H."/>
            <person name="Bennetzen J.L."/>
            <person name="Choi D."/>
        </authorList>
    </citation>
    <scope>NUCLEOTIDE SEQUENCE [LARGE SCALE GENOMIC DNA]</scope>
    <source>
        <strain evidence="12">cv. PBC81</strain>
    </source>
</reference>
<dbReference type="GO" id="GO:0005524">
    <property type="term" value="F:ATP binding"/>
    <property type="evidence" value="ECO:0007669"/>
    <property type="project" value="UniProtKB-KW"/>
</dbReference>
<evidence type="ECO:0000313" key="11">
    <source>
        <dbReference type="EMBL" id="PHT40903.1"/>
    </source>
</evidence>
<comment type="caution">
    <text evidence="11">The sequence shown here is derived from an EMBL/GenBank/DDBJ whole genome shotgun (WGS) entry which is preliminary data.</text>
</comment>
<dbReference type="SMART" id="SM00487">
    <property type="entry name" value="DEXDc"/>
    <property type="match status" value="1"/>
</dbReference>
<dbReference type="InterPro" id="IPR014001">
    <property type="entry name" value="Helicase_ATP-bd"/>
</dbReference>
<dbReference type="CDD" id="cd18791">
    <property type="entry name" value="SF2_C_RHA"/>
    <property type="match status" value="1"/>
</dbReference>
<evidence type="ECO:0000256" key="8">
    <source>
        <dbReference type="SAM" id="MobiDB-lite"/>
    </source>
</evidence>
<evidence type="ECO:0000256" key="7">
    <source>
        <dbReference type="ARBA" id="ARBA00047984"/>
    </source>
</evidence>
<evidence type="ECO:0000256" key="4">
    <source>
        <dbReference type="ARBA" id="ARBA00022801"/>
    </source>
</evidence>
<dbReference type="Pfam" id="PF04408">
    <property type="entry name" value="WHD_HA2"/>
    <property type="match status" value="1"/>
</dbReference>
<feature type="region of interest" description="Disordered" evidence="8">
    <location>
        <begin position="827"/>
        <end position="877"/>
    </location>
</feature>
<proteinExistence type="inferred from homology"/>
<dbReference type="InterPro" id="IPR001650">
    <property type="entry name" value="Helicase_C-like"/>
</dbReference>
<dbReference type="InterPro" id="IPR002464">
    <property type="entry name" value="DNA/RNA_helicase_DEAH_CS"/>
</dbReference>
<dbReference type="Gene3D" id="1.20.120.1080">
    <property type="match status" value="1"/>
</dbReference>
<evidence type="ECO:0000259" key="9">
    <source>
        <dbReference type="PROSITE" id="PS51192"/>
    </source>
</evidence>
<dbReference type="Pfam" id="PF21010">
    <property type="entry name" value="HA2_C"/>
    <property type="match status" value="1"/>
</dbReference>
<dbReference type="SMART" id="SM00490">
    <property type="entry name" value="HELICc"/>
    <property type="match status" value="1"/>
</dbReference>
<dbReference type="Pfam" id="PF00270">
    <property type="entry name" value="DEAD"/>
    <property type="match status" value="1"/>
</dbReference>
<feature type="compositionally biased region" description="Acidic residues" evidence="8">
    <location>
        <begin position="837"/>
        <end position="861"/>
    </location>
</feature>
<feature type="compositionally biased region" description="Basic and acidic residues" evidence="8">
    <location>
        <begin position="455"/>
        <end position="468"/>
    </location>
</feature>
<dbReference type="InterPro" id="IPR056371">
    <property type="entry name" value="DHX37-like_C"/>
</dbReference>
<dbReference type="EMBL" id="MLFT02000008">
    <property type="protein sequence ID" value="PHT40903.1"/>
    <property type="molecule type" value="Genomic_DNA"/>
</dbReference>
<organism evidence="11 12">
    <name type="scientific">Capsicum baccatum</name>
    <name type="common">Peruvian pepper</name>
    <dbReference type="NCBI Taxonomy" id="33114"/>
    <lineage>
        <taxon>Eukaryota</taxon>
        <taxon>Viridiplantae</taxon>
        <taxon>Streptophyta</taxon>
        <taxon>Embryophyta</taxon>
        <taxon>Tracheophyta</taxon>
        <taxon>Spermatophyta</taxon>
        <taxon>Magnoliopsida</taxon>
        <taxon>eudicotyledons</taxon>
        <taxon>Gunneridae</taxon>
        <taxon>Pentapetalae</taxon>
        <taxon>asterids</taxon>
        <taxon>lamiids</taxon>
        <taxon>Solanales</taxon>
        <taxon>Solanaceae</taxon>
        <taxon>Solanoideae</taxon>
        <taxon>Capsiceae</taxon>
        <taxon>Capsicum</taxon>
    </lineage>
</organism>
<gene>
    <name evidence="11" type="ORF">CQW23_19757</name>
</gene>
<dbReference type="SMART" id="SM00847">
    <property type="entry name" value="HA2"/>
    <property type="match status" value="1"/>
</dbReference>
<evidence type="ECO:0000259" key="10">
    <source>
        <dbReference type="PROSITE" id="PS51194"/>
    </source>
</evidence>
<feature type="compositionally biased region" description="Low complexity" evidence="8">
    <location>
        <begin position="472"/>
        <end position="483"/>
    </location>
</feature>
<feature type="compositionally biased region" description="Basic and acidic residues" evidence="8">
    <location>
        <begin position="827"/>
        <end position="836"/>
    </location>
</feature>
<dbReference type="Pfam" id="PF07717">
    <property type="entry name" value="OB_NTP_bind"/>
    <property type="match status" value="1"/>
</dbReference>
<keyword evidence="6" id="KW-0067">ATP-binding</keyword>
<dbReference type="InterPro" id="IPR011709">
    <property type="entry name" value="DEAD-box_helicase_OB_fold"/>
</dbReference>
<dbReference type="InterPro" id="IPR048333">
    <property type="entry name" value="HA2_WH"/>
</dbReference>
<dbReference type="FunFam" id="3.40.50.300:FF:000637">
    <property type="entry name" value="ATP-dependent RNA helicase DHX37/DHR1"/>
    <property type="match status" value="1"/>
</dbReference>
<dbReference type="Pfam" id="PF07727">
    <property type="entry name" value="RVT_2"/>
    <property type="match status" value="1"/>
</dbReference>
<evidence type="ECO:0000256" key="3">
    <source>
        <dbReference type="ARBA" id="ARBA00022741"/>
    </source>
</evidence>
<keyword evidence="4" id="KW-0378">Hydrolase</keyword>
<evidence type="ECO:0000256" key="2">
    <source>
        <dbReference type="ARBA" id="ARBA00012552"/>
    </source>
</evidence>
<dbReference type="PANTHER" id="PTHR18934">
    <property type="entry name" value="ATP-DEPENDENT RNA HELICASE"/>
    <property type="match status" value="1"/>
</dbReference>
<dbReference type="GO" id="GO:0005730">
    <property type="term" value="C:nucleolus"/>
    <property type="evidence" value="ECO:0007669"/>
    <property type="project" value="TreeGrafter"/>
</dbReference>
<feature type="region of interest" description="Disordered" evidence="8">
    <location>
        <begin position="262"/>
        <end position="292"/>
    </location>
</feature>
<evidence type="ECO:0000256" key="1">
    <source>
        <dbReference type="ARBA" id="ARBA00008792"/>
    </source>
</evidence>
<evidence type="ECO:0000313" key="12">
    <source>
        <dbReference type="Proteomes" id="UP000224567"/>
    </source>
</evidence>
<feature type="region of interest" description="Disordered" evidence="8">
    <location>
        <begin position="454"/>
        <end position="484"/>
    </location>
</feature>
<name>A0A2G2W6N6_CAPBA</name>
<dbReference type="PROSITE" id="PS00690">
    <property type="entry name" value="DEAH_ATP_HELICASE"/>
    <property type="match status" value="1"/>
</dbReference>
<dbReference type="PANTHER" id="PTHR18934:SF99">
    <property type="entry name" value="ATP-DEPENDENT RNA HELICASE DHX37-RELATED"/>
    <property type="match status" value="1"/>
</dbReference>
<accession>A0A2G2W6N6</accession>
<dbReference type="GO" id="GO:0003723">
    <property type="term" value="F:RNA binding"/>
    <property type="evidence" value="ECO:0007669"/>
    <property type="project" value="TreeGrafter"/>
</dbReference>
<evidence type="ECO:0000256" key="5">
    <source>
        <dbReference type="ARBA" id="ARBA00022806"/>
    </source>
</evidence>
<comment type="catalytic activity">
    <reaction evidence="7">
        <text>ATP + H2O = ADP + phosphate + H(+)</text>
        <dbReference type="Rhea" id="RHEA:13065"/>
        <dbReference type="ChEBI" id="CHEBI:15377"/>
        <dbReference type="ChEBI" id="CHEBI:15378"/>
        <dbReference type="ChEBI" id="CHEBI:30616"/>
        <dbReference type="ChEBI" id="CHEBI:43474"/>
        <dbReference type="ChEBI" id="CHEBI:456216"/>
        <dbReference type="EC" id="3.6.4.13"/>
    </reaction>
</comment>
<dbReference type="STRING" id="33114.A0A2G2W6N6"/>
<dbReference type="GO" id="GO:0000462">
    <property type="term" value="P:maturation of SSU-rRNA from tricistronic rRNA transcript (SSU-rRNA, 5.8S rRNA, LSU-rRNA)"/>
    <property type="evidence" value="ECO:0007669"/>
    <property type="project" value="TreeGrafter"/>
</dbReference>
<dbReference type="CDD" id="cd17982">
    <property type="entry name" value="DEXHc_DHX37"/>
    <property type="match status" value="1"/>
</dbReference>
<dbReference type="Proteomes" id="UP000224567">
    <property type="component" value="Unassembled WGS sequence"/>
</dbReference>
<dbReference type="Gene3D" id="3.40.50.300">
    <property type="entry name" value="P-loop containing nucleotide triphosphate hydrolases"/>
    <property type="match status" value="3"/>
</dbReference>
<keyword evidence="12" id="KW-1185">Reference proteome</keyword>
<dbReference type="PROSITE" id="PS51192">
    <property type="entry name" value="HELICASE_ATP_BIND_1"/>
    <property type="match status" value="1"/>
</dbReference>
<dbReference type="InterPro" id="IPR027417">
    <property type="entry name" value="P-loop_NTPase"/>
</dbReference>
<dbReference type="GO" id="GO:0016787">
    <property type="term" value="F:hydrolase activity"/>
    <property type="evidence" value="ECO:0007669"/>
    <property type="project" value="UniProtKB-KW"/>
</dbReference>
<dbReference type="CDD" id="cd09272">
    <property type="entry name" value="RNase_HI_RT_Ty1"/>
    <property type="match status" value="1"/>
</dbReference>
<feature type="domain" description="Helicase C-terminal" evidence="10">
    <location>
        <begin position="886"/>
        <end position="1070"/>
    </location>
</feature>
<keyword evidence="5 11" id="KW-0347">Helicase</keyword>
<dbReference type="InterPro" id="IPR007502">
    <property type="entry name" value="Helicase-assoc_dom"/>
</dbReference>
<dbReference type="Pfam" id="PF00271">
    <property type="entry name" value="Helicase_C"/>
    <property type="match status" value="1"/>
</dbReference>
<protein>
    <recommendedName>
        <fullName evidence="2">RNA helicase</fullName>
        <ecNumber evidence="2">3.6.4.13</ecNumber>
    </recommendedName>
</protein>